<comment type="caution">
    <text evidence="1">The sequence shown here is derived from an EMBL/GenBank/DDBJ whole genome shotgun (WGS) entry which is preliminary data.</text>
</comment>
<evidence type="ECO:0008006" key="3">
    <source>
        <dbReference type="Google" id="ProtNLM"/>
    </source>
</evidence>
<protein>
    <recommendedName>
        <fullName evidence="3">Peptidase MA-like domain-containing protein</fullName>
    </recommendedName>
</protein>
<dbReference type="PATRIC" id="fig|1184387.3.peg.429"/>
<organism evidence="1 2">
    <name type="scientific">Mesotoga prima</name>
    <dbReference type="NCBI Taxonomy" id="1184387"/>
    <lineage>
        <taxon>Bacteria</taxon>
        <taxon>Thermotogati</taxon>
        <taxon>Thermotogota</taxon>
        <taxon>Thermotogae</taxon>
        <taxon>Kosmotogales</taxon>
        <taxon>Kosmotogaceae</taxon>
        <taxon>Mesotoga</taxon>
    </lineage>
</organism>
<evidence type="ECO:0000313" key="1">
    <source>
        <dbReference type="EMBL" id="KUK82159.1"/>
    </source>
</evidence>
<proteinExistence type="predicted"/>
<dbReference type="EMBL" id="LGGP01000012">
    <property type="protein sequence ID" value="KUK82159.1"/>
    <property type="molecule type" value="Genomic_DNA"/>
</dbReference>
<dbReference type="AlphaFoldDB" id="A0A101HSP6"/>
<evidence type="ECO:0000313" key="2">
    <source>
        <dbReference type="Proteomes" id="UP000054092"/>
    </source>
</evidence>
<dbReference type="Proteomes" id="UP000054092">
    <property type="component" value="Unassembled WGS sequence"/>
</dbReference>
<name>A0A101HSP6_9BACT</name>
<accession>A0A101HSP6</accession>
<gene>
    <name evidence="1" type="ORF">XD94_0137</name>
</gene>
<sequence>MKALAIVVILLLQVTVFCFTSAYVSWEMPELEGYRSLLERLTGRSVNGTYILIIASSAGEFSELSGIAYWFLAAATGNTIIVQPLTLVQNLPRTLAHEMSHLILRDYQLPYWLEEGIVCYITGEWVGREEIILDEVKTLDYSKMDFMTYRSYSYTCWVEVSRLLRNRSFGELIAEFGEGGKRRIE</sequence>
<reference evidence="2" key="1">
    <citation type="journal article" date="2015" name="MBio">
        <title>Genome-Resolved Metagenomic Analysis Reveals Roles for Candidate Phyla and Other Microbial Community Members in Biogeochemical Transformations in Oil Reservoirs.</title>
        <authorList>
            <person name="Hu P."/>
            <person name="Tom L."/>
            <person name="Singh A."/>
            <person name="Thomas B.C."/>
            <person name="Baker B.J."/>
            <person name="Piceno Y.M."/>
            <person name="Andersen G.L."/>
            <person name="Banfield J.F."/>
        </authorList>
    </citation>
    <scope>NUCLEOTIDE SEQUENCE [LARGE SCALE GENOMIC DNA]</scope>
</reference>